<keyword evidence="3" id="KW-1185">Reference proteome</keyword>
<accession>A0ABT7UPH0</accession>
<keyword evidence="1" id="KW-0175">Coiled coil</keyword>
<protein>
    <submittedName>
        <fullName evidence="2">Uncharacterized protein</fullName>
    </submittedName>
</protein>
<comment type="caution">
    <text evidence="2">The sequence shown here is derived from an EMBL/GenBank/DDBJ whole genome shotgun (WGS) entry which is preliminary data.</text>
</comment>
<dbReference type="InterPro" id="IPR013324">
    <property type="entry name" value="RNA_pol_sigma_r3/r4-like"/>
</dbReference>
<dbReference type="SUPFAM" id="SSF88659">
    <property type="entry name" value="Sigma3 and sigma4 domains of RNA polymerase sigma factors"/>
    <property type="match status" value="1"/>
</dbReference>
<reference evidence="2 3" key="1">
    <citation type="submission" date="2023-06" db="EMBL/GenBank/DDBJ databases">
        <title>Identification and characterization of horizontal gene transfer across gut microbiota members of farm animals based on homology search.</title>
        <authorList>
            <person name="Schwarzerova J."/>
            <person name="Nykrynova M."/>
            <person name="Jureckova K."/>
            <person name="Cejkova D."/>
            <person name="Rychlik I."/>
        </authorList>
    </citation>
    <scope>NUCLEOTIDE SEQUENCE [LARGE SCALE GENOMIC DNA]</scope>
    <source>
        <strain evidence="2 3">ET340</strain>
    </source>
</reference>
<proteinExistence type="predicted"/>
<evidence type="ECO:0000313" key="3">
    <source>
        <dbReference type="Proteomes" id="UP001529380"/>
    </source>
</evidence>
<evidence type="ECO:0000313" key="2">
    <source>
        <dbReference type="EMBL" id="MDM8200792.1"/>
    </source>
</evidence>
<organism evidence="2 3">
    <name type="scientific">Allofournierella massiliensis</name>
    <dbReference type="NCBI Taxonomy" id="1650663"/>
    <lineage>
        <taxon>Bacteria</taxon>
        <taxon>Bacillati</taxon>
        <taxon>Bacillota</taxon>
        <taxon>Clostridia</taxon>
        <taxon>Eubacteriales</taxon>
        <taxon>Oscillospiraceae</taxon>
        <taxon>Allofournierella</taxon>
    </lineage>
</organism>
<dbReference type="Proteomes" id="UP001529380">
    <property type="component" value="Unassembled WGS sequence"/>
</dbReference>
<gene>
    <name evidence="2" type="ORF">QUW08_05710</name>
</gene>
<evidence type="ECO:0000256" key="1">
    <source>
        <dbReference type="SAM" id="Coils"/>
    </source>
</evidence>
<name>A0ABT7UPH0_9FIRM</name>
<dbReference type="EMBL" id="JAUDCL010000007">
    <property type="protein sequence ID" value="MDM8200792.1"/>
    <property type="molecule type" value="Genomic_DNA"/>
</dbReference>
<dbReference type="RefSeq" id="WP_270913968.1">
    <property type="nucleotide sequence ID" value="NZ_JAUDCL010000007.1"/>
</dbReference>
<sequence length="145" mass="16771">MNSRAETLEFLRSYQTQLHEARLVSEQLRELEAVITRITPYLGQGVQVVRGPNLHKLEQSVERLEALRGELAQKLDAAAKAQARVVVAIELLEDERTRQMMRARYLLNKTWPDISRMLDTDERWLRRQHERALKCLSLQGIAPAA</sequence>
<feature type="coiled-coil region" evidence="1">
    <location>
        <begin position="11"/>
        <end position="84"/>
    </location>
</feature>